<keyword evidence="2 3" id="KW-0175">Coiled coil</keyword>
<evidence type="ECO:0000313" key="5">
    <source>
        <dbReference type="Proteomes" id="UP001620645"/>
    </source>
</evidence>
<dbReference type="EMBL" id="JBICCN010000083">
    <property type="protein sequence ID" value="KAL3095321.1"/>
    <property type="molecule type" value="Genomic_DNA"/>
</dbReference>
<dbReference type="Gene3D" id="1.20.5.340">
    <property type="match status" value="1"/>
</dbReference>
<feature type="coiled-coil region" evidence="3">
    <location>
        <begin position="60"/>
        <end position="94"/>
    </location>
</feature>
<dbReference type="Proteomes" id="UP001620645">
    <property type="component" value="Unassembled WGS sequence"/>
</dbReference>
<organism evidence="4 5">
    <name type="scientific">Heterodera schachtii</name>
    <name type="common">Sugarbeet cyst nematode worm</name>
    <name type="synonym">Tylenchus schachtii</name>
    <dbReference type="NCBI Taxonomy" id="97005"/>
    <lineage>
        <taxon>Eukaryota</taxon>
        <taxon>Metazoa</taxon>
        <taxon>Ecdysozoa</taxon>
        <taxon>Nematoda</taxon>
        <taxon>Chromadorea</taxon>
        <taxon>Rhabditida</taxon>
        <taxon>Tylenchina</taxon>
        <taxon>Tylenchomorpha</taxon>
        <taxon>Tylenchoidea</taxon>
        <taxon>Heteroderidae</taxon>
        <taxon>Heteroderinae</taxon>
        <taxon>Heterodera</taxon>
    </lineage>
</organism>
<evidence type="ECO:0000256" key="1">
    <source>
        <dbReference type="ARBA" id="ARBA00005537"/>
    </source>
</evidence>
<evidence type="ECO:0000313" key="4">
    <source>
        <dbReference type="EMBL" id="KAL3095321.1"/>
    </source>
</evidence>
<comment type="similarity">
    <text evidence="1">Belongs to the SIKE family.</text>
</comment>
<dbReference type="InterPro" id="IPR008555">
    <property type="entry name" value="SIKE"/>
</dbReference>
<accession>A0ABD2JXH7</accession>
<name>A0ABD2JXH7_HETSC</name>
<gene>
    <name evidence="4" type="ORF">niasHS_007420</name>
</gene>
<sequence>MDMDKILSDMRQHISNLQDKLHVANSAVSKGQIVNEKITLMKEYQDKIASLNSCWRARNRTQLVHNLQQESRQIIALEEENRQLRFALKEMEDGLHLIMNDYRKMFSGFMRGEELAEVANAQHKKVFLAGVSYEQYFEIARAAEKFMAISENKVAEDDQVITQLKLENQTLRALFHGFSLPSTKQPQISTSKMQQNCLNNCDPSSNGDNLKAVKKATEMN</sequence>
<keyword evidence="5" id="KW-1185">Reference proteome</keyword>
<dbReference type="PANTHER" id="PTHR12186">
    <property type="entry name" value="SIKE FAMILY MEMBER"/>
    <property type="match status" value="1"/>
</dbReference>
<evidence type="ECO:0000256" key="2">
    <source>
        <dbReference type="ARBA" id="ARBA00023054"/>
    </source>
</evidence>
<evidence type="ECO:0000256" key="3">
    <source>
        <dbReference type="SAM" id="Coils"/>
    </source>
</evidence>
<dbReference type="AlphaFoldDB" id="A0ABD2JXH7"/>
<protein>
    <submittedName>
        <fullName evidence="4">Uncharacterized protein</fullName>
    </submittedName>
</protein>
<dbReference type="Pfam" id="PF05769">
    <property type="entry name" value="SIKE"/>
    <property type="match status" value="1"/>
</dbReference>
<comment type="caution">
    <text evidence="4">The sequence shown here is derived from an EMBL/GenBank/DDBJ whole genome shotgun (WGS) entry which is preliminary data.</text>
</comment>
<reference evidence="4 5" key="1">
    <citation type="submission" date="2024-10" db="EMBL/GenBank/DDBJ databases">
        <authorList>
            <person name="Kim D."/>
        </authorList>
    </citation>
    <scope>NUCLEOTIDE SEQUENCE [LARGE SCALE GENOMIC DNA]</scope>
    <source>
        <strain evidence="4">Taebaek</strain>
    </source>
</reference>
<dbReference type="PANTHER" id="PTHR12186:SF2">
    <property type="entry name" value="FGFR1 ONCOGENE PARTNER 2 HOMOLOG"/>
    <property type="match status" value="1"/>
</dbReference>
<proteinExistence type="inferred from homology"/>